<accession>A0AAN9XBB5</accession>
<dbReference type="Gene3D" id="3.30.559.10">
    <property type="entry name" value="Chloramphenicol acetyltransferase-like domain"/>
    <property type="match status" value="2"/>
</dbReference>
<dbReference type="PANTHER" id="PTHR31896:SF43">
    <property type="entry name" value="PROTEIN ENHANCED PSEUDOMONAS SUSCEPTIBILITY 1"/>
    <property type="match status" value="1"/>
</dbReference>
<dbReference type="PANTHER" id="PTHR31896">
    <property type="entry name" value="FAMILY REGULATORY PROTEIN, PUTATIVE (AFU_ORTHOLOGUE AFUA_3G14730)-RELATED"/>
    <property type="match status" value="1"/>
</dbReference>
<reference evidence="2 3" key="1">
    <citation type="submission" date="2024-01" db="EMBL/GenBank/DDBJ databases">
        <title>The genomes of 5 underutilized Papilionoideae crops provide insights into root nodulation and disease resistanc.</title>
        <authorList>
            <person name="Jiang F."/>
        </authorList>
    </citation>
    <scope>NUCLEOTIDE SEQUENCE [LARGE SCALE GENOMIC DNA]</scope>
    <source>
        <strain evidence="2">DUOXIRENSHENG_FW03</strain>
        <tissue evidence="2">Leaves</tissue>
    </source>
</reference>
<dbReference type="Proteomes" id="UP001386955">
    <property type="component" value="Unassembled WGS sequence"/>
</dbReference>
<proteinExistence type="predicted"/>
<evidence type="ECO:0000256" key="1">
    <source>
        <dbReference type="ARBA" id="ARBA00022679"/>
    </source>
</evidence>
<evidence type="ECO:0000313" key="3">
    <source>
        <dbReference type="Proteomes" id="UP001386955"/>
    </source>
</evidence>
<comment type="caution">
    <text evidence="2">The sequence shown here is derived from an EMBL/GenBank/DDBJ whole genome shotgun (WGS) entry which is preliminary data.</text>
</comment>
<organism evidence="2 3">
    <name type="scientific">Psophocarpus tetragonolobus</name>
    <name type="common">Winged bean</name>
    <name type="synonym">Dolichos tetragonolobus</name>
    <dbReference type="NCBI Taxonomy" id="3891"/>
    <lineage>
        <taxon>Eukaryota</taxon>
        <taxon>Viridiplantae</taxon>
        <taxon>Streptophyta</taxon>
        <taxon>Embryophyta</taxon>
        <taxon>Tracheophyta</taxon>
        <taxon>Spermatophyta</taxon>
        <taxon>Magnoliopsida</taxon>
        <taxon>eudicotyledons</taxon>
        <taxon>Gunneridae</taxon>
        <taxon>Pentapetalae</taxon>
        <taxon>rosids</taxon>
        <taxon>fabids</taxon>
        <taxon>Fabales</taxon>
        <taxon>Fabaceae</taxon>
        <taxon>Papilionoideae</taxon>
        <taxon>50 kb inversion clade</taxon>
        <taxon>NPAAA clade</taxon>
        <taxon>indigoferoid/millettioid clade</taxon>
        <taxon>Phaseoleae</taxon>
        <taxon>Psophocarpus</taxon>
    </lineage>
</organism>
<evidence type="ECO:0000313" key="2">
    <source>
        <dbReference type="EMBL" id="KAK7386594.1"/>
    </source>
</evidence>
<dbReference type="InterPro" id="IPR023213">
    <property type="entry name" value="CAT-like_dom_sf"/>
</dbReference>
<dbReference type="Pfam" id="PF02458">
    <property type="entry name" value="Transferase"/>
    <property type="match status" value="1"/>
</dbReference>
<keyword evidence="3" id="KW-1185">Reference proteome</keyword>
<protein>
    <submittedName>
        <fullName evidence="2">Uncharacterized protein</fullName>
    </submittedName>
</protein>
<gene>
    <name evidence="2" type="ORF">VNO78_26927</name>
</gene>
<dbReference type="GO" id="GO:0016740">
    <property type="term" value="F:transferase activity"/>
    <property type="evidence" value="ECO:0007669"/>
    <property type="project" value="UniProtKB-KW"/>
</dbReference>
<dbReference type="InterPro" id="IPR051283">
    <property type="entry name" value="Sec_Metabolite_Acyltrans"/>
</dbReference>
<name>A0AAN9XBB5_PSOTE</name>
<dbReference type="EMBL" id="JAYMYS010000007">
    <property type="protein sequence ID" value="KAK7386594.1"/>
    <property type="molecule type" value="Genomic_DNA"/>
</dbReference>
<dbReference type="AlphaFoldDB" id="A0AAN9XBB5"/>
<sequence length="477" mass="52288">MRWVKCVTVVIFKLAHITKVEDLNESKGIKVESKTTMETVRVVSTITVKASSETNSVEKIDLTPWDLQFLQIGTIQRGLLFLNQDKNRASQIRHLQHSLSSALAFFPLLSGRLVIFRHPDNTVSSHIVCDHKGVPFVHAVAPNTAVAHIVQPNYVPSVVRAMFPLNGVKNHQGQPLLAVQVTELLDGVFIALTINHVVADGKSLWRFVNSWAQISHSGDGSLKPSAVPERFFLETVHRPIRFLFTKQQHQIQSPSPSPSPTLVVPIMRVFHFTKQKITELKAKARTEAGYDKISSLQALVSHVWRCVIGCCRHIEEHEEVVCMLPVGVRARMVPALPEDYFGNAAVIGGVGMKAGELVGKGGLGKGALEMNKMIGLHTCEKLKREYEGWVRSPRLVALPCGGGGDGRLLAVGSSPRFDVYGNDFGWGKPVAVRSGGEVNGMVSLFAGVEEGSVDVEVTLAYEILEALGNELHFVHAC</sequence>
<keyword evidence="1" id="KW-0808">Transferase</keyword>